<organism evidence="1 2">
    <name type="scientific">Catenulispora acidiphila (strain DSM 44928 / JCM 14897 / NBRC 102108 / NRRL B-24433 / ID139908)</name>
    <dbReference type="NCBI Taxonomy" id="479433"/>
    <lineage>
        <taxon>Bacteria</taxon>
        <taxon>Bacillati</taxon>
        <taxon>Actinomycetota</taxon>
        <taxon>Actinomycetes</taxon>
        <taxon>Catenulisporales</taxon>
        <taxon>Catenulisporaceae</taxon>
        <taxon>Catenulispora</taxon>
    </lineage>
</organism>
<protein>
    <submittedName>
        <fullName evidence="1">Uncharacterized protein</fullName>
    </submittedName>
</protein>
<sequence length="218" mass="23899">MSADDIRQTAKVGFRKDLNWVSLPNSFPFGKWGDSREWVENMAAMVYYVGRSQFDGSRPTPEWFIRTCGVIDASWRGFASVKNRYKCLLFHDVDALPAHVAVDAYLGDLPWAEARDIYVGAHHDEVVEGLRVEAFEMAGAEAAVRAVYFTVGDLETRSLVASYNYAFRADGMDVLVRSTFPDLGLVRDALPVLDEFVRGITLSFGGDAGAGAGADAGA</sequence>
<dbReference type="RefSeq" id="WP_015796941.1">
    <property type="nucleotide sequence ID" value="NC_013131.1"/>
</dbReference>
<dbReference type="HOGENOM" id="CLU_1265050_0_0_11"/>
<keyword evidence="2" id="KW-1185">Reference proteome</keyword>
<dbReference type="Proteomes" id="UP000000851">
    <property type="component" value="Chromosome"/>
</dbReference>
<dbReference type="KEGG" id="cai:Caci_8393"/>
<dbReference type="InParanoid" id="C7PWV9"/>
<evidence type="ECO:0000313" key="2">
    <source>
        <dbReference type="Proteomes" id="UP000000851"/>
    </source>
</evidence>
<reference evidence="1 2" key="1">
    <citation type="journal article" date="2009" name="Stand. Genomic Sci.">
        <title>Complete genome sequence of Catenulispora acidiphila type strain (ID 139908).</title>
        <authorList>
            <person name="Copeland A."/>
            <person name="Lapidus A."/>
            <person name="Glavina Del Rio T."/>
            <person name="Nolan M."/>
            <person name="Lucas S."/>
            <person name="Chen F."/>
            <person name="Tice H."/>
            <person name="Cheng J.F."/>
            <person name="Bruce D."/>
            <person name="Goodwin L."/>
            <person name="Pitluck S."/>
            <person name="Mikhailova N."/>
            <person name="Pati A."/>
            <person name="Ivanova N."/>
            <person name="Mavromatis K."/>
            <person name="Chen A."/>
            <person name="Palaniappan K."/>
            <person name="Chain P."/>
            <person name="Land M."/>
            <person name="Hauser L."/>
            <person name="Chang Y.J."/>
            <person name="Jeffries C.D."/>
            <person name="Chertkov O."/>
            <person name="Brettin T."/>
            <person name="Detter J.C."/>
            <person name="Han C."/>
            <person name="Ali Z."/>
            <person name="Tindall B.J."/>
            <person name="Goker M."/>
            <person name="Bristow J."/>
            <person name="Eisen J.A."/>
            <person name="Markowitz V."/>
            <person name="Hugenholtz P."/>
            <person name="Kyrpides N.C."/>
            <person name="Klenk H.P."/>
        </authorList>
    </citation>
    <scope>NUCLEOTIDE SEQUENCE [LARGE SCALE GENOMIC DNA]</scope>
    <source>
        <strain evidence="2">DSM 44928 / JCM 14897 / NBRC 102108 / NRRL B-24433 / ID139908</strain>
    </source>
</reference>
<dbReference type="EMBL" id="CP001700">
    <property type="protein sequence ID" value="ACU77216.1"/>
    <property type="molecule type" value="Genomic_DNA"/>
</dbReference>
<name>C7PWV9_CATAD</name>
<evidence type="ECO:0000313" key="1">
    <source>
        <dbReference type="EMBL" id="ACU77216.1"/>
    </source>
</evidence>
<dbReference type="AlphaFoldDB" id="C7PWV9"/>
<gene>
    <name evidence="1" type="ordered locus">Caci_8393</name>
</gene>
<proteinExistence type="predicted"/>
<accession>C7PWV9</accession>